<keyword evidence="3" id="KW-1185">Reference proteome</keyword>
<dbReference type="Proteomes" id="UP000249723">
    <property type="component" value="Unassembled WGS sequence"/>
</dbReference>
<feature type="compositionally biased region" description="Basic and acidic residues" evidence="1">
    <location>
        <begin position="1"/>
        <end position="10"/>
    </location>
</feature>
<proteinExistence type="predicted"/>
<evidence type="ECO:0000313" key="3">
    <source>
        <dbReference type="Proteomes" id="UP000249723"/>
    </source>
</evidence>
<name>A0A2X0LEG5_9BASI</name>
<gene>
    <name evidence="2" type="ORF">BZ3500_MVSOF-1268-A1-R1_CHR7-1G09444</name>
</gene>
<sequence>MEENGSRVSDEVGDEDELEQLVEPKMQRTAYEPSRPTRARWYGRVGRKGMGHGVFDAPTKGAQVAFATLALGLMLALAVQTARLSSATANKPAERSQLFDSSGLPGPIEDVNPASMVVRIPPAPFNESSIVAGRPSDPHGPVWRLSDDASRLPNCGQLILMPLSAAGWGANVGLLLRGTMSYGRLEYYFEPYTIDCVPPSDWYDESQTTRLRAKGWRKAAHIRVSRKDTRHMDAMDQELFFDREKDGLQHAQRLMLGRNPKPSVLRLLRLFEHR</sequence>
<accession>A0A2X0LEG5</accession>
<organism evidence="2 3">
    <name type="scientific">Microbotryum saponariae</name>
    <dbReference type="NCBI Taxonomy" id="289078"/>
    <lineage>
        <taxon>Eukaryota</taxon>
        <taxon>Fungi</taxon>
        <taxon>Dikarya</taxon>
        <taxon>Basidiomycota</taxon>
        <taxon>Pucciniomycotina</taxon>
        <taxon>Microbotryomycetes</taxon>
        <taxon>Microbotryales</taxon>
        <taxon>Microbotryaceae</taxon>
        <taxon>Microbotryum</taxon>
    </lineage>
</organism>
<dbReference type="AlphaFoldDB" id="A0A2X0LEG5"/>
<protein>
    <submittedName>
        <fullName evidence="2">BZ3500_MvSof-1268-A1-R1_Chr7-1g09444 protein</fullName>
    </submittedName>
</protein>
<evidence type="ECO:0000256" key="1">
    <source>
        <dbReference type="SAM" id="MobiDB-lite"/>
    </source>
</evidence>
<evidence type="ECO:0000313" key="2">
    <source>
        <dbReference type="EMBL" id="SDA03460.1"/>
    </source>
</evidence>
<reference evidence="3" key="1">
    <citation type="submission" date="2016-10" db="EMBL/GenBank/DDBJ databases">
        <authorList>
            <person name="Jeantristanb JTB J.-T."/>
            <person name="Ricardo R."/>
        </authorList>
    </citation>
    <scope>NUCLEOTIDE SEQUENCE [LARGE SCALE GENOMIC DNA]</scope>
</reference>
<dbReference type="EMBL" id="FMWP01000127">
    <property type="protein sequence ID" value="SDA03460.1"/>
    <property type="molecule type" value="Genomic_DNA"/>
</dbReference>
<feature type="compositionally biased region" description="Acidic residues" evidence="1">
    <location>
        <begin position="11"/>
        <end position="20"/>
    </location>
</feature>
<feature type="region of interest" description="Disordered" evidence="1">
    <location>
        <begin position="1"/>
        <end position="35"/>
    </location>
</feature>